<feature type="transmembrane region" description="Helical" evidence="7">
    <location>
        <begin position="98"/>
        <end position="114"/>
    </location>
</feature>
<protein>
    <recommendedName>
        <fullName evidence="11">Dual oxidase maturation factor 1</fullName>
    </recommendedName>
</protein>
<dbReference type="OrthoDB" id="10042652at2759"/>
<comment type="subcellular location">
    <subcellularLocation>
        <location evidence="1">Membrane</location>
        <topology evidence="1">Multi-pass membrane protein</topology>
    </subcellularLocation>
</comment>
<keyword evidence="10" id="KW-1185">Reference proteome</keyword>
<dbReference type="VEuPathDB" id="VectorBase:ISCI021842"/>
<dbReference type="VEuPathDB" id="VectorBase:ISCP_010640"/>
<evidence type="ECO:0000256" key="7">
    <source>
        <dbReference type="SAM" id="Phobius"/>
    </source>
</evidence>
<feature type="transmembrane region" description="Helical" evidence="7">
    <location>
        <begin position="264"/>
        <end position="290"/>
    </location>
</feature>
<dbReference type="EnsemblMetazoa" id="ISCW021842-RA">
    <property type="protein sequence ID" value="ISCW021842-PA"/>
    <property type="gene ID" value="ISCW021842"/>
</dbReference>
<dbReference type="InParanoid" id="B7Q5C6"/>
<keyword evidence="6" id="KW-0325">Glycoprotein</keyword>
<dbReference type="PANTHER" id="PTHR31158:SF1">
    <property type="entry name" value="DOXA1 FACTOR-RELATED"/>
    <property type="match status" value="1"/>
</dbReference>
<reference evidence="9" key="2">
    <citation type="submission" date="2020-05" db="UniProtKB">
        <authorList>
            <consortium name="EnsemblMetazoa"/>
        </authorList>
    </citation>
    <scope>IDENTIFICATION</scope>
    <source>
        <strain evidence="9">wikel</strain>
    </source>
</reference>
<dbReference type="Proteomes" id="UP000001555">
    <property type="component" value="Unassembled WGS sequence"/>
</dbReference>
<feature type="transmembrane region" description="Helical" evidence="7">
    <location>
        <begin position="195"/>
        <end position="214"/>
    </location>
</feature>
<dbReference type="AlphaFoldDB" id="B7Q5C6"/>
<name>B7Q5C6_IXOSC</name>
<keyword evidence="4 7" id="KW-1133">Transmembrane helix</keyword>
<keyword evidence="5 7" id="KW-0472">Membrane</keyword>
<dbReference type="PaxDb" id="6945-B7Q5C6"/>
<dbReference type="STRING" id="6945.B7Q5C6"/>
<evidence type="ECO:0000256" key="3">
    <source>
        <dbReference type="ARBA" id="ARBA00022692"/>
    </source>
</evidence>
<dbReference type="EMBL" id="ABJB010865643">
    <property type="status" value="NOT_ANNOTATED_CDS"/>
    <property type="molecule type" value="Genomic_DNA"/>
</dbReference>
<dbReference type="PANTHER" id="PTHR31158">
    <property type="entry name" value="DUAL OXIDASE 2"/>
    <property type="match status" value="1"/>
</dbReference>
<evidence type="ECO:0000313" key="9">
    <source>
        <dbReference type="EnsemblMetazoa" id="ISCW021842-PA"/>
    </source>
</evidence>
<evidence type="ECO:0000256" key="6">
    <source>
        <dbReference type="ARBA" id="ARBA00023180"/>
    </source>
</evidence>
<dbReference type="VEuPathDB" id="VectorBase:ISCW021842"/>
<evidence type="ECO:0008006" key="11">
    <source>
        <dbReference type="Google" id="ProtNLM"/>
    </source>
</evidence>
<evidence type="ECO:0000313" key="8">
    <source>
        <dbReference type="EMBL" id="EEC14048.1"/>
    </source>
</evidence>
<dbReference type="EMBL" id="ABJB010445441">
    <property type="status" value="NOT_ANNOTATED_CDS"/>
    <property type="molecule type" value="Genomic_DNA"/>
</dbReference>
<feature type="transmembrane region" description="Helical" evidence="7">
    <location>
        <begin position="34"/>
        <end position="53"/>
    </location>
</feature>
<dbReference type="EMBL" id="DS860684">
    <property type="protein sequence ID" value="EEC14048.1"/>
    <property type="molecule type" value="Genomic_DNA"/>
</dbReference>
<evidence type="ECO:0000256" key="2">
    <source>
        <dbReference type="ARBA" id="ARBA00009816"/>
    </source>
</evidence>
<dbReference type="HOGENOM" id="CLU_045258_0_0_1"/>
<dbReference type="Pfam" id="PF10204">
    <property type="entry name" value="DuoxA"/>
    <property type="match status" value="1"/>
</dbReference>
<feature type="transmembrane region" description="Helical" evidence="7">
    <location>
        <begin position="65"/>
        <end position="83"/>
    </location>
</feature>
<evidence type="ECO:0000256" key="5">
    <source>
        <dbReference type="ARBA" id="ARBA00023136"/>
    </source>
</evidence>
<sequence>MDVMYRASAWFSALRDKPFPTMYGENKTAVTADVLEAGLILAFCILTFAFLLLLPGVRGGQKINVLVRVGVSLFIGAFILRELGPSHHKDFASVVTKIFRNTLLFCVFFNALWVDQHRHTVYEGTAGDKVDYNERFTWAWEQGRAGFGPQAGHFNRDFRTAQVKGTPFPILWIAEYFTFDGEGIRFGRHYRTAGWYTHILLWTAFPLWVVSNLVFFTVLWYGACVLILTGSCLIAGTIVYASVRNFIPLEVPFYDGDQLVHIRMIYGWCFWMNLVNGLVCLLVGIVVLFMDLRYPDIISTFFGIDILQDYEEIYEGKKTFSKLHQAKLVVAIFWSSW</sequence>
<comment type="similarity">
    <text evidence="2">Belongs to the DUOXA family.</text>
</comment>
<dbReference type="GO" id="GO:0015031">
    <property type="term" value="P:protein transport"/>
    <property type="evidence" value="ECO:0007669"/>
    <property type="project" value="InterPro"/>
</dbReference>
<gene>
    <name evidence="8" type="ORF">IscW_ISCW021842</name>
</gene>
<evidence type="ECO:0000256" key="4">
    <source>
        <dbReference type="ARBA" id="ARBA00022989"/>
    </source>
</evidence>
<reference evidence="8 10" key="1">
    <citation type="submission" date="2008-03" db="EMBL/GenBank/DDBJ databases">
        <title>Annotation of Ixodes scapularis.</title>
        <authorList>
            <consortium name="Ixodes scapularis Genome Project Consortium"/>
            <person name="Caler E."/>
            <person name="Hannick L.I."/>
            <person name="Bidwell S."/>
            <person name="Joardar V."/>
            <person name="Thiagarajan M."/>
            <person name="Amedeo P."/>
            <person name="Galinsky K.J."/>
            <person name="Schobel S."/>
            <person name="Inman J."/>
            <person name="Hostetler J."/>
            <person name="Miller J."/>
            <person name="Hammond M."/>
            <person name="Megy K."/>
            <person name="Lawson D."/>
            <person name="Kodira C."/>
            <person name="Sutton G."/>
            <person name="Meyer J."/>
            <person name="Hill C.A."/>
            <person name="Birren B."/>
            <person name="Nene V."/>
            <person name="Collins F."/>
            <person name="Alarcon-Chaidez F."/>
            <person name="Wikel S."/>
            <person name="Strausberg R."/>
        </authorList>
    </citation>
    <scope>NUCLEOTIDE SEQUENCE [LARGE SCALE GENOMIC DNA]</scope>
    <source>
        <strain evidence="10">Wikel</strain>
        <strain evidence="8">Wikel colony</strain>
    </source>
</reference>
<dbReference type="GO" id="GO:0016020">
    <property type="term" value="C:membrane"/>
    <property type="evidence" value="ECO:0000318"/>
    <property type="project" value="GO_Central"/>
</dbReference>
<feature type="transmembrane region" description="Helical" evidence="7">
    <location>
        <begin position="220"/>
        <end position="243"/>
    </location>
</feature>
<evidence type="ECO:0000313" key="10">
    <source>
        <dbReference type="Proteomes" id="UP000001555"/>
    </source>
</evidence>
<keyword evidence="3 7" id="KW-0812">Transmembrane</keyword>
<accession>B7Q5C6</accession>
<dbReference type="EMBL" id="ABJB011064196">
    <property type="status" value="NOT_ANNOTATED_CDS"/>
    <property type="molecule type" value="Genomic_DNA"/>
</dbReference>
<organism>
    <name type="scientific">Ixodes scapularis</name>
    <name type="common">Black-legged tick</name>
    <name type="synonym">Deer tick</name>
    <dbReference type="NCBI Taxonomy" id="6945"/>
    <lineage>
        <taxon>Eukaryota</taxon>
        <taxon>Metazoa</taxon>
        <taxon>Ecdysozoa</taxon>
        <taxon>Arthropoda</taxon>
        <taxon>Chelicerata</taxon>
        <taxon>Arachnida</taxon>
        <taxon>Acari</taxon>
        <taxon>Parasitiformes</taxon>
        <taxon>Ixodida</taxon>
        <taxon>Ixodoidea</taxon>
        <taxon>Ixodidae</taxon>
        <taxon>Ixodinae</taxon>
        <taxon>Ixodes</taxon>
    </lineage>
</organism>
<dbReference type="InterPro" id="IPR018469">
    <property type="entry name" value="Dual_oxidase_maturation_fac"/>
</dbReference>
<evidence type="ECO:0000256" key="1">
    <source>
        <dbReference type="ARBA" id="ARBA00004141"/>
    </source>
</evidence>
<proteinExistence type="inferred from homology"/>
<dbReference type="GO" id="GO:0005789">
    <property type="term" value="C:endoplasmic reticulum membrane"/>
    <property type="evidence" value="ECO:0007669"/>
    <property type="project" value="InterPro"/>
</dbReference>